<feature type="non-terminal residue" evidence="1">
    <location>
        <position position="115"/>
    </location>
</feature>
<feature type="non-terminal residue" evidence="1">
    <location>
        <position position="1"/>
    </location>
</feature>
<proteinExistence type="predicted"/>
<dbReference type="AlphaFoldDB" id="A0A0A9X7F3"/>
<reference evidence="1" key="2">
    <citation type="submission" date="2014-07" db="EMBL/GenBank/DDBJ databases">
        <authorList>
            <person name="Hull J."/>
        </authorList>
    </citation>
    <scope>NUCLEOTIDE SEQUENCE</scope>
</reference>
<name>A0A0A9X7F3_LYGHE</name>
<evidence type="ECO:0000313" key="1">
    <source>
        <dbReference type="EMBL" id="JAG16622.1"/>
    </source>
</evidence>
<organism evidence="1">
    <name type="scientific">Lygus hesperus</name>
    <name type="common">Western plant bug</name>
    <dbReference type="NCBI Taxonomy" id="30085"/>
    <lineage>
        <taxon>Eukaryota</taxon>
        <taxon>Metazoa</taxon>
        <taxon>Ecdysozoa</taxon>
        <taxon>Arthropoda</taxon>
        <taxon>Hexapoda</taxon>
        <taxon>Insecta</taxon>
        <taxon>Pterygota</taxon>
        <taxon>Neoptera</taxon>
        <taxon>Paraneoptera</taxon>
        <taxon>Hemiptera</taxon>
        <taxon>Heteroptera</taxon>
        <taxon>Panheteroptera</taxon>
        <taxon>Cimicomorpha</taxon>
        <taxon>Miridae</taxon>
        <taxon>Mirini</taxon>
        <taxon>Lygus</taxon>
    </lineage>
</organism>
<sequence length="115" mass="12948">EKRRKALIGLRGIPRSISMPNMNVVNQELYTYEDSRSGEMYNEKELLNKMMQTQPITVNSGSDMHMHIQHINANSLSIKVLVHISLCELPLLTPLSIQSCGSQPFFSHPPPPPPP</sequence>
<reference evidence="1" key="1">
    <citation type="journal article" date="2014" name="PLoS ONE">
        <title>Transcriptome-Based Identification of ABC Transporters in the Western Tarnished Plant Bug Lygus hesperus.</title>
        <authorList>
            <person name="Hull J.J."/>
            <person name="Chaney K."/>
            <person name="Geib S.M."/>
            <person name="Fabrick J.A."/>
            <person name="Brent C.S."/>
            <person name="Walsh D."/>
            <person name="Lavine L.C."/>
        </authorList>
    </citation>
    <scope>NUCLEOTIDE SEQUENCE</scope>
</reference>
<accession>A0A0A9X7F3</accession>
<protein>
    <submittedName>
        <fullName evidence="1">Arginine deiminase</fullName>
    </submittedName>
</protein>
<gene>
    <name evidence="1" type="primary">arcA_2</name>
    <name evidence="1" type="ORF">CM83_32971</name>
</gene>
<dbReference type="EMBL" id="GBHO01026982">
    <property type="protein sequence ID" value="JAG16622.1"/>
    <property type="molecule type" value="Transcribed_RNA"/>
</dbReference>